<dbReference type="InterPro" id="IPR048304">
    <property type="entry name" value="UbiD_Rift_dom"/>
</dbReference>
<sequence length="593" mass="66234">MIFNSLRPFIEALRQNNELAIIEAPVDPVLEIAEIHRRVIDREGPALLFTNVKGSSFPVLTNMFGTQKRVDLAFGPRPEQLVKQLIGSVDSLLPPSFSALWGQRNMFKDLMKVGFKKVPGDGAPVLQVSRRERPLAGIPAITSWQEDGGPFVTLPLVYTEHPNNRKNHNLGMYRMQIFDDQTTGMHWQIHKGGGFHYHEAEKRGEALPVTVFLGGPPALIASAIAPMPENMPELMLASLIMGGKLPMADNPLGGHRIPAEAEFAIVGRVLPHERRPEGPFGDHFGYYSLTHDFPVFHVDHVWHRKDAIYPATIVGKPKQEDYFLGEYLQRLLSPAFPMVMPGVRSLWAYAETGVHALAAAVVRESYSREALGTAFRILGEGQLSLTKFLILTDKPMDLADFPLLLETVLERFDPFKDLFVFDQTSHDTLDYTGPRLNHGSKAVLLGVGDPVRELPGTYEGGPIPGIRKAKPYCKGCLVVEGGSYSEDPELGSRLAERLSEEGCPWPLIVIADDADIADGQTAFLWATFTRFNPAADIYAVSDAGRHHIGYRLPIVIDARMKPGYPDELFPREDIVELVDRRWKEYFQTTNWKD</sequence>
<evidence type="ECO:0000313" key="5">
    <source>
        <dbReference type="Proteomes" id="UP000316330"/>
    </source>
</evidence>
<accession>A0A559JFT4</accession>
<evidence type="ECO:0000259" key="2">
    <source>
        <dbReference type="Pfam" id="PF20695"/>
    </source>
</evidence>
<feature type="domain" description="3-octaprenyl-4-hydroxybenzoate carboxy-lyase-like C-terminal" evidence="3">
    <location>
        <begin position="323"/>
        <end position="444"/>
    </location>
</feature>
<dbReference type="InterPro" id="IPR049381">
    <property type="entry name" value="UbiD-like_C"/>
</dbReference>
<dbReference type="Proteomes" id="UP000316330">
    <property type="component" value="Unassembled WGS sequence"/>
</dbReference>
<dbReference type="Pfam" id="PF01977">
    <property type="entry name" value="UbiD"/>
    <property type="match status" value="1"/>
</dbReference>
<dbReference type="PANTHER" id="PTHR30108">
    <property type="entry name" value="3-OCTAPRENYL-4-HYDROXYBENZOATE CARBOXY-LYASE-RELATED"/>
    <property type="match status" value="1"/>
</dbReference>
<protein>
    <submittedName>
        <fullName evidence="4">UbiD family decarboxylase</fullName>
    </submittedName>
</protein>
<dbReference type="Pfam" id="PF20696">
    <property type="entry name" value="UbiD_C"/>
    <property type="match status" value="1"/>
</dbReference>
<comment type="caution">
    <text evidence="4">The sequence shown here is derived from an EMBL/GenBank/DDBJ whole genome shotgun (WGS) entry which is preliminary data.</text>
</comment>
<dbReference type="SUPFAM" id="SSF143968">
    <property type="entry name" value="UbiD C-terminal domain-like"/>
    <property type="match status" value="2"/>
</dbReference>
<dbReference type="OrthoDB" id="9809841at2"/>
<organism evidence="4 5">
    <name type="scientific">Cohnella terricola</name>
    <dbReference type="NCBI Taxonomy" id="1289167"/>
    <lineage>
        <taxon>Bacteria</taxon>
        <taxon>Bacillati</taxon>
        <taxon>Bacillota</taxon>
        <taxon>Bacilli</taxon>
        <taxon>Bacillales</taxon>
        <taxon>Paenibacillaceae</taxon>
        <taxon>Cohnella</taxon>
    </lineage>
</organism>
<dbReference type="RefSeq" id="WP_144703663.1">
    <property type="nucleotide sequence ID" value="NZ_VNJJ01000008.1"/>
</dbReference>
<dbReference type="GO" id="GO:0016831">
    <property type="term" value="F:carboxy-lyase activity"/>
    <property type="evidence" value="ECO:0007669"/>
    <property type="project" value="InterPro"/>
</dbReference>
<dbReference type="GO" id="GO:0005737">
    <property type="term" value="C:cytoplasm"/>
    <property type="evidence" value="ECO:0007669"/>
    <property type="project" value="TreeGrafter"/>
</dbReference>
<dbReference type="PANTHER" id="PTHR30108:SF7">
    <property type="entry name" value="3-POLYPRENYL-4-HYDROXYBENZOATE DECARBOXYLASE"/>
    <property type="match status" value="1"/>
</dbReference>
<dbReference type="InterPro" id="IPR049383">
    <property type="entry name" value="UbiD-like_N"/>
</dbReference>
<dbReference type="InterPro" id="IPR002830">
    <property type="entry name" value="UbiD"/>
</dbReference>
<feature type="domain" description="3-octaprenyl-4-hydroxybenzoate carboxy-lyase-like N-terminal" evidence="2">
    <location>
        <begin position="10"/>
        <end position="86"/>
    </location>
</feature>
<evidence type="ECO:0000313" key="4">
    <source>
        <dbReference type="EMBL" id="TVX98738.1"/>
    </source>
</evidence>
<dbReference type="AlphaFoldDB" id="A0A559JFT4"/>
<reference evidence="4 5" key="1">
    <citation type="submission" date="2019-07" db="EMBL/GenBank/DDBJ databases">
        <authorList>
            <person name="Kim J."/>
        </authorList>
    </citation>
    <scope>NUCLEOTIDE SEQUENCE [LARGE SCALE GENOMIC DNA]</scope>
    <source>
        <strain evidence="4 5">G13</strain>
    </source>
</reference>
<dbReference type="Gene3D" id="3.40.1670.10">
    <property type="entry name" value="UbiD C-terminal domain-like"/>
    <property type="match status" value="1"/>
</dbReference>
<dbReference type="NCBIfam" id="TIGR00148">
    <property type="entry name" value="UbiD family decarboxylase"/>
    <property type="match status" value="1"/>
</dbReference>
<gene>
    <name evidence="4" type="ORF">FPZ45_15695</name>
</gene>
<dbReference type="SUPFAM" id="SSF50475">
    <property type="entry name" value="FMN-binding split barrel"/>
    <property type="match status" value="1"/>
</dbReference>
<proteinExistence type="predicted"/>
<feature type="domain" description="3-octaprenyl-4-hydroxybenzoate carboxy-lyase-like Rift-related" evidence="1">
    <location>
        <begin position="118"/>
        <end position="317"/>
    </location>
</feature>
<name>A0A559JFT4_9BACL</name>
<dbReference type="EMBL" id="VNJJ01000008">
    <property type="protein sequence ID" value="TVX98738.1"/>
    <property type="molecule type" value="Genomic_DNA"/>
</dbReference>
<dbReference type="Pfam" id="PF20695">
    <property type="entry name" value="UbiD_N"/>
    <property type="match status" value="1"/>
</dbReference>
<keyword evidence="5" id="KW-1185">Reference proteome</keyword>
<evidence type="ECO:0000259" key="3">
    <source>
        <dbReference type="Pfam" id="PF20696"/>
    </source>
</evidence>
<evidence type="ECO:0000259" key="1">
    <source>
        <dbReference type="Pfam" id="PF01977"/>
    </source>
</evidence>